<evidence type="ECO:0000313" key="3">
    <source>
        <dbReference type="Proteomes" id="UP000627166"/>
    </source>
</evidence>
<dbReference type="SUPFAM" id="SSF53335">
    <property type="entry name" value="S-adenosyl-L-methionine-dependent methyltransferases"/>
    <property type="match status" value="1"/>
</dbReference>
<evidence type="ECO:0000313" key="2">
    <source>
        <dbReference type="EMBL" id="MBD8047098.1"/>
    </source>
</evidence>
<dbReference type="RefSeq" id="WP_191740069.1">
    <property type="nucleotide sequence ID" value="NZ_JACSQB010000062.1"/>
</dbReference>
<reference evidence="2 3" key="1">
    <citation type="submission" date="2020-08" db="EMBL/GenBank/DDBJ databases">
        <title>A Genomic Blueprint of the Chicken Gut Microbiome.</title>
        <authorList>
            <person name="Gilroy R."/>
            <person name="Ravi A."/>
            <person name="Getino M."/>
            <person name="Pursley I."/>
            <person name="Horton D.L."/>
            <person name="Alikhan N.-F."/>
            <person name="Baker D."/>
            <person name="Gharbi K."/>
            <person name="Hall N."/>
            <person name="Watson M."/>
            <person name="Adriaenssens E.M."/>
            <person name="Foster-Nyarko E."/>
            <person name="Jarju S."/>
            <person name="Secka A."/>
            <person name="Antonio M."/>
            <person name="Oren A."/>
            <person name="Chaudhuri R."/>
            <person name="La Ragione R.M."/>
            <person name="Hildebrand F."/>
            <person name="Pallen M.J."/>
        </authorList>
    </citation>
    <scope>NUCLEOTIDE SEQUENCE [LARGE SCALE GENOMIC DNA]</scope>
    <source>
        <strain evidence="2 3">N37</strain>
    </source>
</reference>
<organism evidence="2 3">
    <name type="scientific">Clostridium faecium</name>
    <dbReference type="NCBI Taxonomy" id="2762223"/>
    <lineage>
        <taxon>Bacteria</taxon>
        <taxon>Bacillati</taxon>
        <taxon>Bacillota</taxon>
        <taxon>Clostridia</taxon>
        <taxon>Eubacteriales</taxon>
        <taxon>Clostridiaceae</taxon>
        <taxon>Clostridium</taxon>
    </lineage>
</organism>
<keyword evidence="2" id="KW-0808">Transferase</keyword>
<feature type="domain" description="Methyltransferase type 11" evidence="1">
    <location>
        <begin position="62"/>
        <end position="157"/>
    </location>
</feature>
<accession>A0ABR8YS65</accession>
<keyword evidence="3" id="KW-1185">Reference proteome</keyword>
<dbReference type="InterPro" id="IPR013216">
    <property type="entry name" value="Methyltransf_11"/>
</dbReference>
<proteinExistence type="predicted"/>
<dbReference type="Proteomes" id="UP000627166">
    <property type="component" value="Unassembled WGS sequence"/>
</dbReference>
<dbReference type="EMBL" id="JACSQB010000062">
    <property type="protein sequence ID" value="MBD8047098.1"/>
    <property type="molecule type" value="Genomic_DNA"/>
</dbReference>
<comment type="caution">
    <text evidence="2">The sequence shown here is derived from an EMBL/GenBank/DDBJ whole genome shotgun (WGS) entry which is preliminary data.</text>
</comment>
<dbReference type="GO" id="GO:0032259">
    <property type="term" value="P:methylation"/>
    <property type="evidence" value="ECO:0007669"/>
    <property type="project" value="UniProtKB-KW"/>
</dbReference>
<gene>
    <name evidence="2" type="ORF">H9637_08615</name>
</gene>
<dbReference type="Pfam" id="PF08241">
    <property type="entry name" value="Methyltransf_11"/>
    <property type="match status" value="1"/>
</dbReference>
<evidence type="ECO:0000259" key="1">
    <source>
        <dbReference type="Pfam" id="PF08241"/>
    </source>
</evidence>
<dbReference type="CDD" id="cd02440">
    <property type="entry name" value="AdoMet_MTases"/>
    <property type="match status" value="1"/>
</dbReference>
<keyword evidence="2" id="KW-0489">Methyltransferase</keyword>
<sequence>MDIIKHNSKAWDGEVKAGNIWTKPVTSEIIEDAKKGEWGIYLTPTKKVPREWFGDLNGKKVLCLASGGGQQGPILSAAGAEVTVFDNSKEQLKGDEYVAEREGFNIKTIQGDMRDLSCFEDEKFDLIVHPISNIFVDDILVVWKEAARVLKNNGTLVSGISNPINYIFDYKKLDKGIFEVKYSIPYSDLENLSKEEMDEFIEKNYPFEFGHTLEDQIKGQIDAGFVITGFYEDTYGGKSALDKYINTYIATRAVKTNIE</sequence>
<dbReference type="Gene3D" id="3.40.50.150">
    <property type="entry name" value="Vaccinia Virus protein VP39"/>
    <property type="match status" value="1"/>
</dbReference>
<dbReference type="InterPro" id="IPR029063">
    <property type="entry name" value="SAM-dependent_MTases_sf"/>
</dbReference>
<protein>
    <submittedName>
        <fullName evidence="2">Class I SAM-dependent methyltransferase</fullName>
    </submittedName>
</protein>
<dbReference type="GO" id="GO:0008168">
    <property type="term" value="F:methyltransferase activity"/>
    <property type="evidence" value="ECO:0007669"/>
    <property type="project" value="UniProtKB-KW"/>
</dbReference>
<name>A0ABR8YS65_9CLOT</name>